<evidence type="ECO:0000256" key="8">
    <source>
        <dbReference type="ARBA" id="ARBA00023242"/>
    </source>
</evidence>
<evidence type="ECO:0000256" key="1">
    <source>
        <dbReference type="ARBA" id="ARBA00004123"/>
    </source>
</evidence>
<name>A0A0E0CYA8_9ORYZ</name>
<comment type="similarity">
    <text evidence="3">Belongs to the ubiquitin family.</text>
</comment>
<feature type="transmembrane region" description="Helical" evidence="9">
    <location>
        <begin position="152"/>
        <end position="169"/>
    </location>
</feature>
<dbReference type="Gene3D" id="3.10.20.90">
    <property type="entry name" value="Phosphatidylinositol 3-kinase Catalytic Subunit, Chain A, domain 1"/>
    <property type="match status" value="1"/>
</dbReference>
<dbReference type="GO" id="GO:0005634">
    <property type="term" value="C:nucleus"/>
    <property type="evidence" value="ECO:0007669"/>
    <property type="project" value="UniProtKB-SubCell"/>
</dbReference>
<dbReference type="InterPro" id="IPR029071">
    <property type="entry name" value="Ubiquitin-like_domsf"/>
</dbReference>
<proteinExistence type="inferred from homology"/>
<organism evidence="11">
    <name type="scientific">Oryza meridionalis</name>
    <dbReference type="NCBI Taxonomy" id="40149"/>
    <lineage>
        <taxon>Eukaryota</taxon>
        <taxon>Viridiplantae</taxon>
        <taxon>Streptophyta</taxon>
        <taxon>Embryophyta</taxon>
        <taxon>Tracheophyta</taxon>
        <taxon>Spermatophyta</taxon>
        <taxon>Magnoliopsida</taxon>
        <taxon>Liliopsida</taxon>
        <taxon>Poales</taxon>
        <taxon>Poaceae</taxon>
        <taxon>BOP clade</taxon>
        <taxon>Oryzoideae</taxon>
        <taxon>Oryzeae</taxon>
        <taxon>Oryzinae</taxon>
        <taxon>Oryza</taxon>
    </lineage>
</organism>
<evidence type="ECO:0000256" key="5">
    <source>
        <dbReference type="ARBA" id="ARBA00022499"/>
    </source>
</evidence>
<keyword evidence="4" id="KW-0963">Cytoplasm</keyword>
<keyword evidence="8" id="KW-0539">Nucleus</keyword>
<reference evidence="11" key="2">
    <citation type="submission" date="2018-05" db="EMBL/GenBank/DDBJ databases">
        <title>OmerRS3 (Oryza meridionalis Reference Sequence Version 3).</title>
        <authorList>
            <person name="Zhang J."/>
            <person name="Kudrna D."/>
            <person name="Lee S."/>
            <person name="Talag J."/>
            <person name="Welchert J."/>
            <person name="Wing R.A."/>
        </authorList>
    </citation>
    <scope>NUCLEOTIDE SEQUENCE [LARGE SCALE GENOMIC DNA]</scope>
    <source>
        <strain evidence="11">cv. OR44</strain>
    </source>
</reference>
<keyword evidence="6" id="KW-0677">Repeat</keyword>
<dbReference type="GO" id="GO:0005737">
    <property type="term" value="C:cytoplasm"/>
    <property type="evidence" value="ECO:0007669"/>
    <property type="project" value="UniProtKB-SubCell"/>
</dbReference>
<comment type="subcellular location">
    <subcellularLocation>
        <location evidence="2">Cytoplasm</location>
    </subcellularLocation>
    <subcellularLocation>
        <location evidence="1">Nucleus</location>
    </subcellularLocation>
</comment>
<evidence type="ECO:0000256" key="9">
    <source>
        <dbReference type="SAM" id="Phobius"/>
    </source>
</evidence>
<dbReference type="Gramene" id="OMERI03G10540.1">
    <property type="protein sequence ID" value="OMERI03G10540.1"/>
    <property type="gene ID" value="OMERI03G10540"/>
</dbReference>
<dbReference type="AlphaFoldDB" id="A0A0E0CYA8"/>
<keyword evidence="5" id="KW-1017">Isopeptide bond</keyword>
<dbReference type="SUPFAM" id="SSF54236">
    <property type="entry name" value="Ubiquitin-like"/>
    <property type="match status" value="1"/>
</dbReference>
<keyword evidence="9" id="KW-0472">Membrane</keyword>
<keyword evidence="7" id="KW-0832">Ubl conjugation</keyword>
<evidence type="ECO:0000256" key="4">
    <source>
        <dbReference type="ARBA" id="ARBA00022490"/>
    </source>
</evidence>
<keyword evidence="9" id="KW-1133">Transmembrane helix</keyword>
<evidence type="ECO:0000256" key="6">
    <source>
        <dbReference type="ARBA" id="ARBA00022737"/>
    </source>
</evidence>
<evidence type="ECO:0000313" key="11">
    <source>
        <dbReference type="EnsemblPlants" id="OMERI03G10540.1"/>
    </source>
</evidence>
<dbReference type="Proteomes" id="UP000008021">
    <property type="component" value="Chromosome 3"/>
</dbReference>
<reference evidence="11" key="1">
    <citation type="submission" date="2015-04" db="UniProtKB">
        <authorList>
            <consortium name="EnsemblPlants"/>
        </authorList>
    </citation>
    <scope>IDENTIFICATION</scope>
</reference>
<feature type="domain" description="Ubiquitin-like" evidence="10">
    <location>
        <begin position="1"/>
        <end position="67"/>
    </location>
</feature>
<evidence type="ECO:0000259" key="10">
    <source>
        <dbReference type="PROSITE" id="PS50053"/>
    </source>
</evidence>
<evidence type="ECO:0000256" key="3">
    <source>
        <dbReference type="ARBA" id="ARBA00008430"/>
    </source>
</evidence>
<evidence type="ECO:0000313" key="12">
    <source>
        <dbReference type="Proteomes" id="UP000008021"/>
    </source>
</evidence>
<dbReference type="Pfam" id="PF00240">
    <property type="entry name" value="ubiquitin"/>
    <property type="match status" value="1"/>
</dbReference>
<dbReference type="EnsemblPlants" id="OMERI03G10540.1">
    <property type="protein sequence ID" value="OMERI03G10540.1"/>
    <property type="gene ID" value="OMERI03G10540"/>
</dbReference>
<protein>
    <recommendedName>
        <fullName evidence="10">Ubiquitin-like domain-containing protein</fullName>
    </recommendedName>
</protein>
<keyword evidence="9" id="KW-0812">Transmembrane</keyword>
<evidence type="ECO:0000256" key="2">
    <source>
        <dbReference type="ARBA" id="ARBA00004496"/>
    </source>
</evidence>
<keyword evidence="12" id="KW-1185">Reference proteome</keyword>
<dbReference type="PROSITE" id="PS50053">
    <property type="entry name" value="UBIQUITIN_2"/>
    <property type="match status" value="1"/>
</dbReference>
<dbReference type="FunFam" id="3.10.20.90:FF:000469">
    <property type="entry name" value="Polyubiquitin-C"/>
    <property type="match status" value="1"/>
</dbReference>
<accession>A0A0E0CYA8</accession>
<dbReference type="HOGENOM" id="CLU_1565347_0_0_1"/>
<dbReference type="InterPro" id="IPR000626">
    <property type="entry name" value="Ubiquitin-like_dom"/>
</dbReference>
<sequence>MRIYVKTLKGRIISLEVARSDTIASVKDKIYAERGIRTVQPPSPVRELGVEFDEQRRQLGFEFDEQKRHRPGKLHCPDCQVQANVYYCNTEEDNEGCVLQAGGCQFVQCADTVDEGLQKRVEHATQETSCPRGNNMSLMEERLQRILDHMKWMEQFLIVCIIALAYVVFVK</sequence>
<evidence type="ECO:0000256" key="7">
    <source>
        <dbReference type="ARBA" id="ARBA00022843"/>
    </source>
</evidence>